<keyword evidence="3 5" id="KW-1133">Transmembrane helix</keyword>
<keyword evidence="2 5" id="KW-0812">Transmembrane</keyword>
<evidence type="ECO:0000256" key="4">
    <source>
        <dbReference type="ARBA" id="ARBA00023136"/>
    </source>
</evidence>
<feature type="transmembrane region" description="Helical" evidence="5">
    <location>
        <begin position="183"/>
        <end position="208"/>
    </location>
</feature>
<dbReference type="AlphaFoldDB" id="A0A076LMT3"/>
<feature type="transmembrane region" description="Helical" evidence="5">
    <location>
        <begin position="125"/>
        <end position="145"/>
    </location>
</feature>
<dbReference type="PANTHER" id="PTHR37955">
    <property type="entry name" value="TELLURITE RESISTANCE PROTEIN TEHA"/>
    <property type="match status" value="1"/>
</dbReference>
<feature type="transmembrane region" description="Helical" evidence="5">
    <location>
        <begin position="243"/>
        <end position="262"/>
    </location>
</feature>
<evidence type="ECO:0000313" key="6">
    <source>
        <dbReference type="EMBL" id="AIJ09236.1"/>
    </source>
</evidence>
<dbReference type="GO" id="GO:0005886">
    <property type="term" value="C:plasma membrane"/>
    <property type="evidence" value="ECO:0007669"/>
    <property type="project" value="TreeGrafter"/>
</dbReference>
<feature type="transmembrane region" description="Helical" evidence="5">
    <location>
        <begin position="220"/>
        <end position="237"/>
    </location>
</feature>
<dbReference type="InterPro" id="IPR052951">
    <property type="entry name" value="Tellurite_res_ion_channel"/>
</dbReference>
<evidence type="ECO:0000313" key="7">
    <source>
        <dbReference type="Proteomes" id="UP000028681"/>
    </source>
</evidence>
<evidence type="ECO:0000256" key="2">
    <source>
        <dbReference type="ARBA" id="ARBA00022692"/>
    </source>
</evidence>
<dbReference type="HOGENOM" id="CLU_044414_0_0_6"/>
<evidence type="ECO:0000256" key="5">
    <source>
        <dbReference type="SAM" id="Phobius"/>
    </source>
</evidence>
<protein>
    <submittedName>
        <fullName evidence="6">C4-dicarboxylate transporter/malic acid transport protein</fullName>
    </submittedName>
</protein>
<keyword evidence="4 5" id="KW-0472">Membrane</keyword>
<feature type="transmembrane region" description="Helical" evidence="5">
    <location>
        <begin position="157"/>
        <end position="177"/>
    </location>
</feature>
<dbReference type="GO" id="GO:0046583">
    <property type="term" value="F:monoatomic cation efflux transmembrane transporter activity"/>
    <property type="evidence" value="ECO:0007669"/>
    <property type="project" value="TreeGrafter"/>
</dbReference>
<dbReference type="Proteomes" id="UP000028681">
    <property type="component" value="Chromosome"/>
</dbReference>
<feature type="transmembrane region" description="Helical" evidence="5">
    <location>
        <begin position="99"/>
        <end position="119"/>
    </location>
</feature>
<dbReference type="PANTHER" id="PTHR37955:SF1">
    <property type="entry name" value="DEP DOMAIN-CONTAINING PROTEIN"/>
    <property type="match status" value="1"/>
</dbReference>
<dbReference type="RefSeq" id="WP_081926422.1">
    <property type="nucleotide sequence ID" value="NZ_CP006664.1"/>
</dbReference>
<feature type="transmembrane region" description="Helical" evidence="5">
    <location>
        <begin position="301"/>
        <end position="325"/>
    </location>
</feature>
<proteinExistence type="predicted"/>
<dbReference type="InterPro" id="IPR004695">
    <property type="entry name" value="SLAC1/Mae1/Ssu1/TehA"/>
</dbReference>
<dbReference type="EMBL" id="CP006664">
    <property type="protein sequence ID" value="AIJ09236.1"/>
    <property type="molecule type" value="Genomic_DNA"/>
</dbReference>
<dbReference type="Gene3D" id="1.50.10.150">
    <property type="entry name" value="Voltage-dependent anion channel"/>
    <property type="match status" value="1"/>
</dbReference>
<dbReference type="Pfam" id="PF03595">
    <property type="entry name" value="SLAC1"/>
    <property type="match status" value="1"/>
</dbReference>
<feature type="transmembrane region" description="Helical" evidence="5">
    <location>
        <begin position="56"/>
        <end position="78"/>
    </location>
</feature>
<comment type="subcellular location">
    <subcellularLocation>
        <location evidence="1">Membrane</location>
        <topology evidence="1">Multi-pass membrane protein</topology>
    </subcellularLocation>
</comment>
<dbReference type="KEGG" id="ete:ETEE_2803"/>
<sequence length="338" mass="36402">MAQTEDTLAALGSPVNAARRSPLDHLPVALFGSVMGLAGLAAAWQLAGRLFGLPHWIAQGIGLFALLVFVVLSVAYIIKIIGSPAVVSAEFRHPIAGNLFGTPLISLLLLPMIIADYCLPLARAVWAIGAVGMVWFAWFSVTRWLSQRQQTAHATPAWMVPVVGLIDLPLAMPALQLQTYPQMMMFALAIGLFFALPLFTLILSRLLFDTPLPVALQPSLLILLAPFSVGFSSYVTTLGQVDAFADALYMLTLFLLCVLIGRVQNLPRTCPFRLSWWSVGFPLASSAGSALRYAAHHPGPISQGIALLLLAVVSLLLLWMVAYTVHGIARGRLRTLAG</sequence>
<accession>A0A076LMT3</accession>
<evidence type="ECO:0000256" key="1">
    <source>
        <dbReference type="ARBA" id="ARBA00004141"/>
    </source>
</evidence>
<dbReference type="CDD" id="cd09323">
    <property type="entry name" value="TDT_SLAC1_like"/>
    <property type="match status" value="1"/>
</dbReference>
<evidence type="ECO:0000256" key="3">
    <source>
        <dbReference type="ARBA" id="ARBA00022989"/>
    </source>
</evidence>
<reference evidence="6 7" key="1">
    <citation type="journal article" date="2012" name="PLoS ONE">
        <title>Edwardsiella comparative phylogenomics reveal the new intra/inter-species taxonomic relationships, virulence evolution and niche adaptation mechanisms.</title>
        <authorList>
            <person name="Yang M."/>
            <person name="Lv Y."/>
            <person name="Xiao J."/>
            <person name="Wu H."/>
            <person name="Zheng H."/>
            <person name="Liu Q."/>
            <person name="Zhang Y."/>
            <person name="Wang Q."/>
        </authorList>
    </citation>
    <scope>NUCLEOTIDE SEQUENCE [LARGE SCALE GENOMIC DNA]</scope>
    <source>
        <strain evidence="7">080813</strain>
    </source>
</reference>
<gene>
    <name evidence="6" type="ORF">ETEE_2803</name>
</gene>
<dbReference type="GeneID" id="33940317"/>
<dbReference type="InterPro" id="IPR038665">
    <property type="entry name" value="Voltage-dep_anion_channel_sf"/>
</dbReference>
<feature type="transmembrane region" description="Helical" evidence="5">
    <location>
        <begin position="274"/>
        <end position="295"/>
    </location>
</feature>
<name>A0A076LMT3_9GAMM</name>
<feature type="transmembrane region" description="Helical" evidence="5">
    <location>
        <begin position="26"/>
        <end position="44"/>
    </location>
</feature>
<organism evidence="6 7">
    <name type="scientific">Edwardsiella anguillarum ET080813</name>
    <dbReference type="NCBI Taxonomy" id="667120"/>
    <lineage>
        <taxon>Bacteria</taxon>
        <taxon>Pseudomonadati</taxon>
        <taxon>Pseudomonadota</taxon>
        <taxon>Gammaproteobacteria</taxon>
        <taxon>Enterobacterales</taxon>
        <taxon>Hafniaceae</taxon>
        <taxon>Edwardsiella</taxon>
    </lineage>
</organism>